<reference evidence="1 3" key="2">
    <citation type="journal article" date="2013" name="Nature">
        <title>Insights into bilaterian evolution from three spiralian genomes.</title>
        <authorList>
            <person name="Simakov O."/>
            <person name="Marletaz F."/>
            <person name="Cho S.J."/>
            <person name="Edsinger-Gonzales E."/>
            <person name="Havlak P."/>
            <person name="Hellsten U."/>
            <person name="Kuo D.H."/>
            <person name="Larsson T."/>
            <person name="Lv J."/>
            <person name="Arendt D."/>
            <person name="Savage R."/>
            <person name="Osoegawa K."/>
            <person name="de Jong P."/>
            <person name="Grimwood J."/>
            <person name="Chapman J.A."/>
            <person name="Shapiro H."/>
            <person name="Aerts A."/>
            <person name="Otillar R.P."/>
            <person name="Terry A.Y."/>
            <person name="Boore J.L."/>
            <person name="Grigoriev I.V."/>
            <person name="Lindberg D.R."/>
            <person name="Seaver E.C."/>
            <person name="Weisblat D.A."/>
            <person name="Putnam N.H."/>
            <person name="Rokhsar D.S."/>
        </authorList>
    </citation>
    <scope>NUCLEOTIDE SEQUENCE</scope>
</reference>
<dbReference type="AlphaFoldDB" id="T1FKL8"/>
<evidence type="ECO:0000313" key="3">
    <source>
        <dbReference type="Proteomes" id="UP000015101"/>
    </source>
</evidence>
<dbReference type="HOGENOM" id="CLU_1715242_0_0_1"/>
<dbReference type="InParanoid" id="T1FKL8"/>
<dbReference type="Proteomes" id="UP000015101">
    <property type="component" value="Unassembled WGS sequence"/>
</dbReference>
<dbReference type="EMBL" id="AMQM01009251">
    <property type="status" value="NOT_ANNOTATED_CDS"/>
    <property type="molecule type" value="Genomic_DNA"/>
</dbReference>
<sequence length="153" mass="17507">MEMWYKNGYHLIERANQMGLWYKRQIPLDNKMGMCVLQVNTVDKNVCLLQLSNSMSTDVCAGVVGTMTPRTHTYRLTNLPTFNVDKVAHRSEQCILWSMYVARVISCVFNAHIFQLVTLIDVKAREQSAALHGLHLWRASECPFNEKISEVGS</sequence>
<dbReference type="CTD" id="20209367"/>
<dbReference type="EnsemblMetazoa" id="HelroT184115">
    <property type="protein sequence ID" value="HelroP184115"/>
    <property type="gene ID" value="HelroG184115"/>
</dbReference>
<keyword evidence="3" id="KW-1185">Reference proteome</keyword>
<dbReference type="RefSeq" id="XP_009014067.1">
    <property type="nucleotide sequence ID" value="XM_009015819.1"/>
</dbReference>
<gene>
    <name evidence="2" type="primary">20209367</name>
    <name evidence="1" type="ORF">HELRODRAFT_184115</name>
</gene>
<dbReference type="EMBL" id="KB096171">
    <property type="protein sequence ID" value="ESO07835.1"/>
    <property type="molecule type" value="Genomic_DNA"/>
</dbReference>
<evidence type="ECO:0000313" key="1">
    <source>
        <dbReference type="EMBL" id="ESO07835.1"/>
    </source>
</evidence>
<dbReference type="GeneID" id="20209367"/>
<organism evidence="2 3">
    <name type="scientific">Helobdella robusta</name>
    <name type="common">Californian leech</name>
    <dbReference type="NCBI Taxonomy" id="6412"/>
    <lineage>
        <taxon>Eukaryota</taxon>
        <taxon>Metazoa</taxon>
        <taxon>Spiralia</taxon>
        <taxon>Lophotrochozoa</taxon>
        <taxon>Annelida</taxon>
        <taxon>Clitellata</taxon>
        <taxon>Hirudinea</taxon>
        <taxon>Rhynchobdellida</taxon>
        <taxon>Glossiphoniidae</taxon>
        <taxon>Helobdella</taxon>
    </lineage>
</organism>
<evidence type="ECO:0000313" key="2">
    <source>
        <dbReference type="EnsemblMetazoa" id="HelroP184115"/>
    </source>
</evidence>
<protein>
    <submittedName>
        <fullName evidence="1 2">Uncharacterized protein</fullName>
    </submittedName>
</protein>
<reference evidence="2" key="3">
    <citation type="submission" date="2015-06" db="UniProtKB">
        <authorList>
            <consortium name="EnsemblMetazoa"/>
        </authorList>
    </citation>
    <scope>IDENTIFICATION</scope>
</reference>
<proteinExistence type="predicted"/>
<reference evidence="3" key="1">
    <citation type="submission" date="2012-12" db="EMBL/GenBank/DDBJ databases">
        <authorList>
            <person name="Hellsten U."/>
            <person name="Grimwood J."/>
            <person name="Chapman J.A."/>
            <person name="Shapiro H."/>
            <person name="Aerts A."/>
            <person name="Otillar R.P."/>
            <person name="Terry A.Y."/>
            <person name="Boore J.L."/>
            <person name="Simakov O."/>
            <person name="Marletaz F."/>
            <person name="Cho S.-J."/>
            <person name="Edsinger-Gonzales E."/>
            <person name="Havlak P."/>
            <person name="Kuo D.-H."/>
            <person name="Larsson T."/>
            <person name="Lv J."/>
            <person name="Arendt D."/>
            <person name="Savage R."/>
            <person name="Osoegawa K."/>
            <person name="de Jong P."/>
            <person name="Lindberg D.R."/>
            <person name="Seaver E.C."/>
            <person name="Weisblat D.A."/>
            <person name="Putnam N.H."/>
            <person name="Grigoriev I.V."/>
            <person name="Rokhsar D.S."/>
        </authorList>
    </citation>
    <scope>NUCLEOTIDE SEQUENCE</scope>
</reference>
<name>T1FKL8_HELRO</name>
<dbReference type="KEGG" id="hro:HELRODRAFT_184115"/>
<accession>T1FKL8</accession>